<evidence type="ECO:0000256" key="4">
    <source>
        <dbReference type="ARBA" id="ARBA00012981"/>
    </source>
</evidence>
<gene>
    <name evidence="16" type="ORF">OJAV_G00037280</name>
</gene>
<dbReference type="GO" id="GO:0050776">
    <property type="term" value="P:regulation of immune response"/>
    <property type="evidence" value="ECO:0007669"/>
    <property type="project" value="TreeGrafter"/>
</dbReference>
<evidence type="ECO:0000256" key="14">
    <source>
        <dbReference type="SAM" id="MobiDB-lite"/>
    </source>
</evidence>
<evidence type="ECO:0000256" key="7">
    <source>
        <dbReference type="ARBA" id="ARBA00022801"/>
    </source>
</evidence>
<reference evidence="16 17" key="2">
    <citation type="submission" date="2019-01" db="EMBL/GenBank/DDBJ databases">
        <title>A chromosome length genome reference of the Java medaka (oryzias javanicus).</title>
        <authorList>
            <person name="Herpin A."/>
            <person name="Takehana Y."/>
            <person name="Naruse K."/>
            <person name="Ansai S."/>
            <person name="Kawaguchi M."/>
        </authorList>
    </citation>
    <scope>NUCLEOTIDE SEQUENCE [LARGE SCALE GENOMIC DNA]</scope>
    <source>
        <strain evidence="16">RS831</strain>
        <tissue evidence="16">Whole body</tissue>
    </source>
</reference>
<dbReference type="PRINTS" id="PR00401">
    <property type="entry name" value="SH2DOMAIN"/>
</dbReference>
<keyword evidence="6" id="KW-0597">Phosphoprotein</keyword>
<evidence type="ECO:0000256" key="6">
    <source>
        <dbReference type="ARBA" id="ARBA00022553"/>
    </source>
</evidence>
<dbReference type="SMART" id="SM00252">
    <property type="entry name" value="SH2"/>
    <property type="match status" value="1"/>
</dbReference>
<feature type="compositionally biased region" description="Polar residues" evidence="14">
    <location>
        <begin position="971"/>
        <end position="981"/>
    </location>
</feature>
<evidence type="ECO:0000256" key="11">
    <source>
        <dbReference type="ARBA" id="ARBA00023136"/>
    </source>
</evidence>
<evidence type="ECO:0000256" key="1">
    <source>
        <dbReference type="ARBA" id="ARBA00004170"/>
    </source>
</evidence>
<protein>
    <recommendedName>
        <fullName evidence="4">phosphatidylinositol-3,4,5-trisphosphate 5-phosphatase</fullName>
        <ecNumber evidence="4">3.1.3.86</ecNumber>
    </recommendedName>
</protein>
<keyword evidence="11" id="KW-0472">Membrane</keyword>
<keyword evidence="12" id="KW-0206">Cytoskeleton</keyword>
<dbReference type="InterPro" id="IPR036860">
    <property type="entry name" value="SH2_dom_sf"/>
</dbReference>
<reference evidence="16 17" key="1">
    <citation type="submission" date="2018-11" db="EMBL/GenBank/DDBJ databases">
        <authorList>
            <person name="Lopez-Roques C."/>
            <person name="Donnadieu C."/>
            <person name="Bouchez O."/>
            <person name="Klopp C."/>
            <person name="Cabau C."/>
            <person name="Zahm M."/>
        </authorList>
    </citation>
    <scope>NUCLEOTIDE SEQUENCE [LARGE SCALE GENOMIC DNA]</scope>
    <source>
        <strain evidence="16">RS831</strain>
        <tissue evidence="16">Whole body</tissue>
    </source>
</reference>
<dbReference type="SMART" id="SM00128">
    <property type="entry name" value="IPPc"/>
    <property type="match status" value="1"/>
</dbReference>
<dbReference type="InterPro" id="IPR036691">
    <property type="entry name" value="Endo/exonu/phosph_ase_sf"/>
</dbReference>
<dbReference type="GO" id="GO:0046856">
    <property type="term" value="P:phosphatidylinositol dephosphorylation"/>
    <property type="evidence" value="ECO:0007669"/>
    <property type="project" value="InterPro"/>
</dbReference>
<evidence type="ECO:0000259" key="15">
    <source>
        <dbReference type="PROSITE" id="PS50001"/>
    </source>
</evidence>
<dbReference type="OrthoDB" id="7862313at2759"/>
<dbReference type="PANTHER" id="PTHR46051">
    <property type="entry name" value="SH2 DOMAIN-CONTAINING PROTEIN"/>
    <property type="match status" value="1"/>
</dbReference>
<evidence type="ECO:0000256" key="8">
    <source>
        <dbReference type="ARBA" id="ARBA00022859"/>
    </source>
</evidence>
<feature type="region of interest" description="Disordered" evidence="14">
    <location>
        <begin position="109"/>
        <end position="146"/>
    </location>
</feature>
<dbReference type="Pfam" id="PF24150">
    <property type="entry name" value="C2_SHIP1-2_first"/>
    <property type="match status" value="1"/>
</dbReference>
<evidence type="ECO:0000256" key="10">
    <source>
        <dbReference type="ARBA" id="ARBA00022999"/>
    </source>
</evidence>
<dbReference type="InterPro" id="IPR057509">
    <property type="entry name" value="C2_SHIP1-2_2nd"/>
</dbReference>
<name>A0A3S2PZA5_ORYJA</name>
<feature type="compositionally biased region" description="Basic and acidic residues" evidence="14">
    <location>
        <begin position="131"/>
        <end position="142"/>
    </location>
</feature>
<organism evidence="16 17">
    <name type="scientific">Oryzias javanicus</name>
    <name type="common">Javanese ricefish</name>
    <name type="synonym">Aplocheilus javanicus</name>
    <dbReference type="NCBI Taxonomy" id="123683"/>
    <lineage>
        <taxon>Eukaryota</taxon>
        <taxon>Metazoa</taxon>
        <taxon>Chordata</taxon>
        <taxon>Craniata</taxon>
        <taxon>Vertebrata</taxon>
        <taxon>Euteleostomi</taxon>
        <taxon>Actinopterygii</taxon>
        <taxon>Neopterygii</taxon>
        <taxon>Teleostei</taxon>
        <taxon>Neoteleostei</taxon>
        <taxon>Acanthomorphata</taxon>
        <taxon>Ovalentaria</taxon>
        <taxon>Atherinomorphae</taxon>
        <taxon>Beloniformes</taxon>
        <taxon>Adrianichthyidae</taxon>
        <taxon>Oryziinae</taxon>
        <taxon>Oryzias</taxon>
    </lineage>
</organism>
<dbReference type="InterPro" id="IPR000980">
    <property type="entry name" value="SH2"/>
</dbReference>
<dbReference type="Pfam" id="PF00017">
    <property type="entry name" value="SH2"/>
    <property type="match status" value="1"/>
</dbReference>
<evidence type="ECO:0000256" key="13">
    <source>
        <dbReference type="PROSITE-ProRule" id="PRU00191"/>
    </source>
</evidence>
<dbReference type="GO" id="GO:0009968">
    <property type="term" value="P:negative regulation of signal transduction"/>
    <property type="evidence" value="ECO:0007669"/>
    <property type="project" value="TreeGrafter"/>
</dbReference>
<dbReference type="CDD" id="cd10343">
    <property type="entry name" value="SH2_SHIP"/>
    <property type="match status" value="1"/>
</dbReference>
<sequence length="1063" mass="119523">MTSRMPSFQPWYHGNITRSKAENLLSNTARDGSFLIRDSESIQGAYALCVLFQTCVYTYRILPNEDKKLSVQASDGVPIRFFTLLNELVDAYYSPNMGLITHLQYPVPREEDVEEEQESSNHPPQLPPRKISPDPKENDPKTMEQASKSLSDTYQMRLQHVDMSHLSEEHQMALQEYFRTSICLDAEQAQNGNLSLPGLKKLLTAVCKNLNSEISQILPALEIFHRALDQQLSPGPGSFSKQISSSSSQSISDRLEQLTKLLYSIEDKAKNTVFESIGYDGGHRKSLIPVVTFEVKQESLGMSTKMFLKVDVESGKLYFKKSKEGPEDKYFVHNKILKLVKSQKMHAKLIIVVETEKEKTLKKEFVFDDTKKREGFCQLLQQMKNKHSEKPEPDMITVFVGTWNMGGVGPPSNIDSWFQCKGKGRQAMKVQTTSRTIFIFKLVASQTLWNIRIMILAKPEHENRISHIFSDSVKTGIANTLGNKGAVGVSFMFNGTSFGFVNSHLTSGSEKKLRRNQNYTNILRFLNLGDKKLNPFDITHRFTHLFWLGDLNYRVELPSTEAEYIVAKIKQQQYQELLIKDQLSMERNDGKVFLHFDEEEITFAPTYRFERDTREKYAYTKAKATGTKYNLPSWCDRVLRKSYPLVHVVCHSYGCTNNIMTSDHSPVFASFEVGVASQFVSKQDPNTESQGGIQIMNCVAVLLTKAKTKFFIEFHSSCLEKSMKTKEGENMEQSDGSIKVTFGNQVELTPIISDPEYLLDQHILICVKSADCDESYGEGCVALRAAQFCYREFQITLTHHGEKTGTLTGGIQLRTSEGKPTEKLYDFIKVERDDAVPFKAKGGDKSAMAQTHDISNPSYMGLSFKVGNVKEKGWSYNMLNRGPDAIGQMGKDTKKAGYDLSPTAKASSVGGDEPVSEMFDNPLYGSMGKSHGRGKEQSHQQTDHLTPGDLPQSSSKAADSELERPPLPTPRNRSYTCSDNKPQPPTPANLLPTVQKKPVVPSRSEAGTAPSRPPLPAKSRPEPQAPKPRDYRDISDIHNKNRAPARPTQPHKDNAPKMGRPGN</sequence>
<comment type="subcellular location">
    <subcellularLocation>
        <location evidence="2">Cytoplasm</location>
        <location evidence="2">Cytoskeleton</location>
    </subcellularLocation>
    <subcellularLocation>
        <location evidence="1">Membrane</location>
        <topology evidence="1">Peripheral membrane protein</topology>
    </subcellularLocation>
</comment>
<dbReference type="InterPro" id="IPR057510">
    <property type="entry name" value="C2_SHIP1-2_first"/>
</dbReference>
<dbReference type="Pfam" id="PF24147">
    <property type="entry name" value="C2_SHIP1-2_2nd"/>
    <property type="match status" value="1"/>
</dbReference>
<dbReference type="GO" id="GO:0005856">
    <property type="term" value="C:cytoskeleton"/>
    <property type="evidence" value="ECO:0007669"/>
    <property type="project" value="UniProtKB-SubCell"/>
</dbReference>
<dbReference type="GO" id="GO:0034485">
    <property type="term" value="F:phosphatidylinositol-3,4,5-trisphosphate 5-phosphatase activity"/>
    <property type="evidence" value="ECO:0007669"/>
    <property type="project" value="UniProtKB-EC"/>
</dbReference>
<evidence type="ECO:0000313" key="16">
    <source>
        <dbReference type="EMBL" id="RVE74013.1"/>
    </source>
</evidence>
<dbReference type="SUPFAM" id="SSF55550">
    <property type="entry name" value="SH2 domain"/>
    <property type="match status" value="1"/>
</dbReference>
<dbReference type="GO" id="GO:0005829">
    <property type="term" value="C:cytosol"/>
    <property type="evidence" value="ECO:0007669"/>
    <property type="project" value="TreeGrafter"/>
</dbReference>
<comment type="similarity">
    <text evidence="3">Belongs to the inositol 1,4,5-trisphosphate 5-phosphatase family.</text>
</comment>
<dbReference type="PANTHER" id="PTHR46051:SF3">
    <property type="entry name" value="PHOSPHATIDYLINOSITOL 3,4,5-TRISPHOSPHATE 5-PHOSPHATASE 1"/>
    <property type="match status" value="1"/>
</dbReference>
<feature type="domain" description="SH2" evidence="15">
    <location>
        <begin position="11"/>
        <end position="107"/>
    </location>
</feature>
<accession>A0A3S2PZA5</accession>
<keyword evidence="9" id="KW-0130">Cell adhesion</keyword>
<dbReference type="Pfam" id="PF22669">
    <property type="entry name" value="Exo_endo_phos2"/>
    <property type="match status" value="1"/>
</dbReference>
<evidence type="ECO:0000256" key="3">
    <source>
        <dbReference type="ARBA" id="ARBA00008734"/>
    </source>
</evidence>
<dbReference type="GO" id="GO:0002376">
    <property type="term" value="P:immune system process"/>
    <property type="evidence" value="ECO:0007669"/>
    <property type="project" value="UniProtKB-KW"/>
</dbReference>
<keyword evidence="10 13" id="KW-0727">SH2 domain</keyword>
<evidence type="ECO:0000256" key="2">
    <source>
        <dbReference type="ARBA" id="ARBA00004245"/>
    </source>
</evidence>
<dbReference type="InterPro" id="IPR000300">
    <property type="entry name" value="IPPc"/>
</dbReference>
<evidence type="ECO:0000256" key="5">
    <source>
        <dbReference type="ARBA" id="ARBA00022490"/>
    </source>
</evidence>
<dbReference type="SUPFAM" id="SSF56219">
    <property type="entry name" value="DNase I-like"/>
    <property type="match status" value="1"/>
</dbReference>
<evidence type="ECO:0000313" key="17">
    <source>
        <dbReference type="Proteomes" id="UP000283210"/>
    </source>
</evidence>
<keyword evidence="5" id="KW-0963">Cytoplasm</keyword>
<dbReference type="FunFam" id="3.30.505.10:FF:000035">
    <property type="entry name" value="phosphatidylinositol 3,4,5-trisphosphate 5-phosphatase 1"/>
    <property type="match status" value="1"/>
</dbReference>
<keyword evidence="17" id="KW-1185">Reference proteome</keyword>
<feature type="compositionally biased region" description="Basic and acidic residues" evidence="14">
    <location>
        <begin position="933"/>
        <end position="942"/>
    </location>
</feature>
<dbReference type="Gene3D" id="3.30.505.10">
    <property type="entry name" value="SH2 domain"/>
    <property type="match status" value="1"/>
</dbReference>
<dbReference type="EMBL" id="CM012440">
    <property type="protein sequence ID" value="RVE74013.1"/>
    <property type="molecule type" value="Genomic_DNA"/>
</dbReference>
<dbReference type="GO" id="GO:0016020">
    <property type="term" value="C:membrane"/>
    <property type="evidence" value="ECO:0007669"/>
    <property type="project" value="UniProtKB-SubCell"/>
</dbReference>
<dbReference type="GO" id="GO:0045659">
    <property type="term" value="P:negative regulation of neutrophil differentiation"/>
    <property type="evidence" value="ECO:0007669"/>
    <property type="project" value="TreeGrafter"/>
</dbReference>
<evidence type="ECO:0000256" key="12">
    <source>
        <dbReference type="ARBA" id="ARBA00023212"/>
    </source>
</evidence>
<keyword evidence="7" id="KW-0378">Hydrolase</keyword>
<dbReference type="Gene3D" id="3.60.10.10">
    <property type="entry name" value="Endonuclease/exonuclease/phosphatase"/>
    <property type="match status" value="1"/>
</dbReference>
<dbReference type="GO" id="GO:0045579">
    <property type="term" value="P:positive regulation of B cell differentiation"/>
    <property type="evidence" value="ECO:0007669"/>
    <property type="project" value="TreeGrafter"/>
</dbReference>
<dbReference type="AlphaFoldDB" id="A0A3S2PZA5"/>
<dbReference type="FunFam" id="3.60.10.10:FF:000005">
    <property type="entry name" value="phosphatidylinositol 3,4,5-trisphosphate 5-phosphatase 1"/>
    <property type="match status" value="1"/>
</dbReference>
<dbReference type="GO" id="GO:0045779">
    <property type="term" value="P:negative regulation of bone resorption"/>
    <property type="evidence" value="ECO:0007669"/>
    <property type="project" value="TreeGrafter"/>
</dbReference>
<dbReference type="GO" id="GO:0007155">
    <property type="term" value="P:cell adhesion"/>
    <property type="evidence" value="ECO:0007669"/>
    <property type="project" value="UniProtKB-KW"/>
</dbReference>
<feature type="compositionally biased region" description="Basic and acidic residues" evidence="14">
    <location>
        <begin position="1027"/>
        <end position="1039"/>
    </location>
</feature>
<dbReference type="PROSITE" id="PS50001">
    <property type="entry name" value="SH2"/>
    <property type="match status" value="1"/>
</dbReference>
<dbReference type="Proteomes" id="UP000283210">
    <property type="component" value="Chromosome 4"/>
</dbReference>
<keyword evidence="8" id="KW-0391">Immunity</keyword>
<dbReference type="EC" id="3.1.3.86" evidence="4"/>
<feature type="region of interest" description="Disordered" evidence="14">
    <location>
        <begin position="897"/>
        <end position="1063"/>
    </location>
</feature>
<proteinExistence type="inferred from homology"/>
<evidence type="ECO:0000256" key="9">
    <source>
        <dbReference type="ARBA" id="ARBA00022889"/>
    </source>
</evidence>